<comment type="caution">
    <text evidence="4">The sequence shown here is derived from an EMBL/GenBank/DDBJ whole genome shotgun (WGS) entry which is preliminary data.</text>
</comment>
<evidence type="ECO:0000259" key="3">
    <source>
        <dbReference type="PROSITE" id="PS01124"/>
    </source>
</evidence>
<dbReference type="SMART" id="SM00342">
    <property type="entry name" value="HTH_ARAC"/>
    <property type="match status" value="1"/>
</dbReference>
<proteinExistence type="predicted"/>
<evidence type="ECO:0000256" key="2">
    <source>
        <dbReference type="ARBA" id="ARBA00023163"/>
    </source>
</evidence>
<dbReference type="EMBL" id="NPEV01000059">
    <property type="protein sequence ID" value="RAI25002.1"/>
    <property type="molecule type" value="Genomic_DNA"/>
</dbReference>
<dbReference type="InterPro" id="IPR009057">
    <property type="entry name" value="Homeodomain-like_sf"/>
</dbReference>
<accession>A0A327JJN0</accession>
<evidence type="ECO:0000256" key="1">
    <source>
        <dbReference type="ARBA" id="ARBA00023015"/>
    </source>
</evidence>
<dbReference type="PANTHER" id="PTHR47893:SF1">
    <property type="entry name" value="REGULATORY PROTEIN PCHR"/>
    <property type="match status" value="1"/>
</dbReference>
<dbReference type="GO" id="GO:0003700">
    <property type="term" value="F:DNA-binding transcription factor activity"/>
    <property type="evidence" value="ECO:0007669"/>
    <property type="project" value="InterPro"/>
</dbReference>
<keyword evidence="5" id="KW-1185">Reference proteome</keyword>
<dbReference type="PANTHER" id="PTHR47893">
    <property type="entry name" value="REGULATORY PROTEIN PCHR"/>
    <property type="match status" value="1"/>
</dbReference>
<dbReference type="Gene3D" id="1.10.10.60">
    <property type="entry name" value="Homeodomain-like"/>
    <property type="match status" value="1"/>
</dbReference>
<evidence type="ECO:0000313" key="5">
    <source>
        <dbReference type="Proteomes" id="UP000249299"/>
    </source>
</evidence>
<dbReference type="InterPro" id="IPR018060">
    <property type="entry name" value="HTH_AraC"/>
</dbReference>
<dbReference type="GO" id="GO:0043565">
    <property type="term" value="F:sequence-specific DNA binding"/>
    <property type="evidence" value="ECO:0007669"/>
    <property type="project" value="InterPro"/>
</dbReference>
<dbReference type="InterPro" id="IPR053142">
    <property type="entry name" value="PchR_regulatory_protein"/>
</dbReference>
<dbReference type="OrthoDB" id="7285481at2"/>
<reference evidence="4 5" key="1">
    <citation type="submission" date="2017-07" db="EMBL/GenBank/DDBJ databases">
        <title>Draft Genome Sequences of Select Purple Nonsulfur Bacteria.</title>
        <authorList>
            <person name="Lasarre B."/>
            <person name="Mckinlay J.B."/>
        </authorList>
    </citation>
    <scope>NUCLEOTIDE SEQUENCE [LARGE SCALE GENOMIC DNA]</scope>
    <source>
        <strain evidence="4 5">DSM 11290</strain>
    </source>
</reference>
<gene>
    <name evidence="4" type="ORF">CH339_20215</name>
</gene>
<dbReference type="Proteomes" id="UP000249299">
    <property type="component" value="Unassembled WGS sequence"/>
</dbReference>
<feature type="domain" description="HTH araC/xylS-type" evidence="3">
    <location>
        <begin position="207"/>
        <end position="305"/>
    </location>
</feature>
<dbReference type="PROSITE" id="PS01124">
    <property type="entry name" value="HTH_ARAC_FAMILY_2"/>
    <property type="match status" value="1"/>
</dbReference>
<evidence type="ECO:0000313" key="4">
    <source>
        <dbReference type="EMBL" id="RAI25002.1"/>
    </source>
</evidence>
<keyword evidence="1" id="KW-0805">Transcription regulation</keyword>
<dbReference type="RefSeq" id="WP_146610262.1">
    <property type="nucleotide sequence ID" value="NZ_JACIGG010000008.1"/>
</dbReference>
<protein>
    <recommendedName>
        <fullName evidence="3">HTH araC/xylS-type domain-containing protein</fullName>
    </recommendedName>
</protein>
<name>A0A327JJN0_9HYPH</name>
<dbReference type="AlphaFoldDB" id="A0A327JJN0"/>
<dbReference type="Pfam" id="PF12833">
    <property type="entry name" value="HTH_18"/>
    <property type="match status" value="1"/>
</dbReference>
<keyword evidence="2" id="KW-0804">Transcription</keyword>
<sequence length="307" mass="34444">MTIERFPGDFRVGFLNQKMHGVGDASETLLSPKLQLLVLLRGRQKFFLEDECIELVAGDRDDTRPVAFLMRIDRLSRLRFAGSYGDPFRKISVAAPPDWLEQFHRDCGGGASACPLAELCREEGACAGDSPILGRRSIGHLHHVTWRPCQDVCRLAAQIISPPPIEDEHQVGLFRMSRGLEILRRGIVDCRNEAARSVSGAQRAIHESLRLHVVANLHGDLSLDRLEEVFGLNRRSIQRAFKREFGMTVREYIRAERLKRANEALQDQGVSIAEAAHIAGYSSPANFATAFRKAYGMTPNWARSRTN</sequence>
<organism evidence="4 5">
    <name type="scientific">Rhodobium orientis</name>
    <dbReference type="NCBI Taxonomy" id="34017"/>
    <lineage>
        <taxon>Bacteria</taxon>
        <taxon>Pseudomonadati</taxon>
        <taxon>Pseudomonadota</taxon>
        <taxon>Alphaproteobacteria</taxon>
        <taxon>Hyphomicrobiales</taxon>
        <taxon>Rhodobiaceae</taxon>
        <taxon>Rhodobium</taxon>
    </lineage>
</organism>
<dbReference type="SUPFAM" id="SSF46689">
    <property type="entry name" value="Homeodomain-like"/>
    <property type="match status" value="2"/>
</dbReference>